<dbReference type="GO" id="GO:1990189">
    <property type="term" value="F:protein N-terminal-serine acetyltransferase activity"/>
    <property type="evidence" value="ECO:0007669"/>
    <property type="project" value="TreeGrafter"/>
</dbReference>
<keyword evidence="4" id="KW-1185">Reference proteome</keyword>
<feature type="region of interest" description="Disordered" evidence="1">
    <location>
        <begin position="273"/>
        <end position="305"/>
    </location>
</feature>
<dbReference type="CDD" id="cd06462">
    <property type="entry name" value="Peptidase_S24_S26"/>
    <property type="match status" value="1"/>
</dbReference>
<feature type="compositionally biased region" description="Basic and acidic residues" evidence="1">
    <location>
        <begin position="7"/>
        <end position="18"/>
    </location>
</feature>
<dbReference type="Gene3D" id="3.40.630.30">
    <property type="match status" value="1"/>
</dbReference>
<dbReference type="Pfam" id="PF13302">
    <property type="entry name" value="Acetyltransf_3"/>
    <property type="match status" value="1"/>
</dbReference>
<evidence type="ECO:0000256" key="1">
    <source>
        <dbReference type="SAM" id="MobiDB-lite"/>
    </source>
</evidence>
<dbReference type="InterPro" id="IPR000182">
    <property type="entry name" value="GNAT_dom"/>
</dbReference>
<dbReference type="GO" id="GO:0008999">
    <property type="term" value="F:protein-N-terminal-alanine acetyltransferase activity"/>
    <property type="evidence" value="ECO:0007669"/>
    <property type="project" value="TreeGrafter"/>
</dbReference>
<reference evidence="3" key="1">
    <citation type="submission" date="2020-09" db="EMBL/GenBank/DDBJ databases">
        <title>Whole genome shotgun sequence of Streptomyces xanthophaeus NBRC 12829.</title>
        <authorList>
            <person name="Komaki H."/>
            <person name="Tamura T."/>
        </authorList>
    </citation>
    <scope>NUCLEOTIDE SEQUENCE</scope>
    <source>
        <strain evidence="3">NBRC 12829</strain>
    </source>
</reference>
<dbReference type="SUPFAM" id="SSF55729">
    <property type="entry name" value="Acyl-CoA N-acyltransferases (Nat)"/>
    <property type="match status" value="1"/>
</dbReference>
<dbReference type="GO" id="GO:0005737">
    <property type="term" value="C:cytoplasm"/>
    <property type="evidence" value="ECO:0007669"/>
    <property type="project" value="TreeGrafter"/>
</dbReference>
<dbReference type="AlphaFoldDB" id="A0A919GSZ6"/>
<comment type="caution">
    <text evidence="3">The sequence shown here is derived from an EMBL/GenBank/DDBJ whole genome shotgun (WGS) entry which is preliminary data.</text>
</comment>
<organism evidence="3 4">
    <name type="scientific">Streptomyces xanthophaeus</name>
    <dbReference type="NCBI Taxonomy" id="67385"/>
    <lineage>
        <taxon>Bacteria</taxon>
        <taxon>Bacillati</taxon>
        <taxon>Actinomycetota</taxon>
        <taxon>Actinomycetes</taxon>
        <taxon>Kitasatosporales</taxon>
        <taxon>Streptomycetaceae</taxon>
        <taxon>Streptomyces</taxon>
    </lineage>
</organism>
<dbReference type="SUPFAM" id="SSF51306">
    <property type="entry name" value="LexA/Signal peptidase"/>
    <property type="match status" value="1"/>
</dbReference>
<proteinExistence type="predicted"/>
<dbReference type="Proteomes" id="UP000600026">
    <property type="component" value="Unassembled WGS sequence"/>
</dbReference>
<evidence type="ECO:0000313" key="4">
    <source>
        <dbReference type="Proteomes" id="UP000600026"/>
    </source>
</evidence>
<name>A0A919GSZ6_9ACTN</name>
<accession>A0A919GSZ6</accession>
<dbReference type="PROSITE" id="PS51186">
    <property type="entry name" value="GNAT"/>
    <property type="match status" value="1"/>
</dbReference>
<protein>
    <recommendedName>
        <fullName evidence="2">N-acetyltransferase domain-containing protein</fullName>
    </recommendedName>
</protein>
<gene>
    <name evidence="3" type="ORF">Sxan_10310</name>
</gene>
<dbReference type="InterPro" id="IPR016181">
    <property type="entry name" value="Acyl_CoA_acyltransferase"/>
</dbReference>
<dbReference type="InterPro" id="IPR051908">
    <property type="entry name" value="Ribosomal_N-acetyltransferase"/>
</dbReference>
<feature type="region of interest" description="Disordered" evidence="1">
    <location>
        <begin position="1"/>
        <end position="24"/>
    </location>
</feature>
<feature type="domain" description="N-acetyltransferase" evidence="2">
    <location>
        <begin position="133"/>
        <end position="288"/>
    </location>
</feature>
<sequence>MGMLDAMAERTGRGETVEFRPTGGSMVPLIRSGQRVRVGPADPRRIEAGDIVLARVHGTVYLHLVLAVDAARRRVQIGNNRGGVNGWTGNDRVFGICLGVDGVPRAGAAAKVRPPLSGAASAVRPVPLTSHRLDLLPLGVEHADEMAVVLADPGLHTFIGGAPPTAGALRVRYARLAAGSPDPATVWCNWVLRLRDGGQLVGTVQATVAADLEHAEVAWVVGTAWQGRGFAAEAAGALTGWLRELPVGRILAHVHPGHVASAAVAEACGLRPTPHRQDGEVRWESVGGSANDSVGGSADGSAPHP</sequence>
<evidence type="ECO:0000259" key="2">
    <source>
        <dbReference type="PROSITE" id="PS51186"/>
    </source>
</evidence>
<dbReference type="PANTHER" id="PTHR43441:SF10">
    <property type="entry name" value="ACETYLTRANSFERASE"/>
    <property type="match status" value="1"/>
</dbReference>
<dbReference type="InterPro" id="IPR036286">
    <property type="entry name" value="LexA/Signal_pep-like_sf"/>
</dbReference>
<dbReference type="EMBL" id="BNEE01000004">
    <property type="protein sequence ID" value="GHI83667.1"/>
    <property type="molecule type" value="Genomic_DNA"/>
</dbReference>
<dbReference type="PANTHER" id="PTHR43441">
    <property type="entry name" value="RIBOSOMAL-PROTEIN-SERINE ACETYLTRANSFERASE"/>
    <property type="match status" value="1"/>
</dbReference>
<evidence type="ECO:0000313" key="3">
    <source>
        <dbReference type="EMBL" id="GHI83667.1"/>
    </source>
</evidence>